<feature type="region of interest" description="Disordered" evidence="1">
    <location>
        <begin position="148"/>
        <end position="169"/>
    </location>
</feature>
<dbReference type="Proteomes" id="UP001652627">
    <property type="component" value="Chromosome 32"/>
</dbReference>
<dbReference type="PROSITE" id="PS50041">
    <property type="entry name" value="C_TYPE_LECTIN_2"/>
    <property type="match status" value="1"/>
</dbReference>
<name>A0ABM4FYB3_9AVES</name>
<accession>A0ABM4FYB3</accession>
<dbReference type="GeneID" id="106489066"/>
<keyword evidence="3" id="KW-1185">Reference proteome</keyword>
<feature type="domain" description="C-type lectin" evidence="2">
    <location>
        <begin position="184"/>
        <end position="240"/>
    </location>
</feature>
<dbReference type="SUPFAM" id="SSF56436">
    <property type="entry name" value="C-type lectin-like"/>
    <property type="match status" value="1"/>
</dbReference>
<gene>
    <name evidence="4" type="primary">LOC106489066</name>
</gene>
<reference evidence="4" key="1">
    <citation type="submission" date="2025-08" db="UniProtKB">
        <authorList>
            <consortium name="RefSeq"/>
        </authorList>
    </citation>
    <scope>IDENTIFICATION</scope>
    <source>
        <tissue evidence="4">Blood</tissue>
    </source>
</reference>
<dbReference type="RefSeq" id="XP_067169938.1">
    <property type="nucleotide sequence ID" value="XM_067313837.1"/>
</dbReference>
<dbReference type="InterPro" id="IPR016187">
    <property type="entry name" value="CTDL_fold"/>
</dbReference>
<feature type="compositionally biased region" description="Basic and acidic residues" evidence="1">
    <location>
        <begin position="29"/>
        <end position="44"/>
    </location>
</feature>
<feature type="region of interest" description="Disordered" evidence="1">
    <location>
        <begin position="1"/>
        <end position="77"/>
    </location>
</feature>
<feature type="compositionally biased region" description="Basic residues" evidence="1">
    <location>
        <begin position="7"/>
        <end position="28"/>
    </location>
</feature>
<sequence length="261" mass="28695">MRPASRSARRRRRGRGRFTPGHGRRRGLRRPDALRRRLRSRGEAARSSLVPAVAPGPSESRLPGALHPAGAGGGAQRAGLPRLPALPRRLAAAPMPVLLVFQEIGHLDGRQRALRRRRVPAAGAPGREGTGWRDAELRWRHRALDLSQANCSPSGARRPSSPTPPAPLFSQETTKEILNESKPVWIGLRASEKQWKWVDNSTPSAEVLRSLRASENGCGTMKQGVLENDICDGEHRWVCQKKPFQLATATPENREKCNATG</sequence>
<protein>
    <submittedName>
        <fullName evidence="4">Uncharacterized protein isoform X1</fullName>
    </submittedName>
</protein>
<dbReference type="Gene3D" id="3.10.100.10">
    <property type="entry name" value="Mannose-Binding Protein A, subunit A"/>
    <property type="match status" value="1"/>
</dbReference>
<dbReference type="Pfam" id="PF00059">
    <property type="entry name" value="Lectin_C"/>
    <property type="match status" value="1"/>
</dbReference>
<dbReference type="InterPro" id="IPR016186">
    <property type="entry name" value="C-type_lectin-like/link_sf"/>
</dbReference>
<dbReference type="InterPro" id="IPR001304">
    <property type="entry name" value="C-type_lectin-like"/>
</dbReference>
<evidence type="ECO:0000313" key="4">
    <source>
        <dbReference type="RefSeq" id="XP_067169938.1"/>
    </source>
</evidence>
<evidence type="ECO:0000256" key="1">
    <source>
        <dbReference type="SAM" id="MobiDB-lite"/>
    </source>
</evidence>
<evidence type="ECO:0000259" key="2">
    <source>
        <dbReference type="PROSITE" id="PS50041"/>
    </source>
</evidence>
<organism evidence="3 4">
    <name type="scientific">Apteryx mantelli</name>
    <name type="common">North Island brown kiwi</name>
    <dbReference type="NCBI Taxonomy" id="2696672"/>
    <lineage>
        <taxon>Eukaryota</taxon>
        <taxon>Metazoa</taxon>
        <taxon>Chordata</taxon>
        <taxon>Craniata</taxon>
        <taxon>Vertebrata</taxon>
        <taxon>Euteleostomi</taxon>
        <taxon>Archelosauria</taxon>
        <taxon>Archosauria</taxon>
        <taxon>Dinosauria</taxon>
        <taxon>Saurischia</taxon>
        <taxon>Theropoda</taxon>
        <taxon>Coelurosauria</taxon>
        <taxon>Aves</taxon>
        <taxon>Palaeognathae</taxon>
        <taxon>Apterygiformes</taxon>
        <taxon>Apterygidae</taxon>
        <taxon>Apteryx</taxon>
    </lineage>
</organism>
<proteinExistence type="predicted"/>
<evidence type="ECO:0000313" key="3">
    <source>
        <dbReference type="Proteomes" id="UP001652627"/>
    </source>
</evidence>